<comment type="pathway">
    <text evidence="1">Ketone degradation; acetoin degradation.</text>
</comment>
<feature type="domain" description="Histone deacetylase" evidence="5">
    <location>
        <begin position="19"/>
        <end position="306"/>
    </location>
</feature>
<dbReference type="UniPathway" id="UPA00040"/>
<evidence type="ECO:0000313" key="6">
    <source>
        <dbReference type="EMBL" id="KUK44395.1"/>
    </source>
</evidence>
<evidence type="ECO:0000256" key="4">
    <source>
        <dbReference type="ARBA" id="ARBA00022801"/>
    </source>
</evidence>
<dbReference type="Pfam" id="PF00850">
    <property type="entry name" value="Hist_deacetyl"/>
    <property type="match status" value="1"/>
</dbReference>
<reference evidence="7" key="1">
    <citation type="journal article" date="2015" name="MBio">
        <title>Genome-resolved metagenomic analysis reveals roles for candidate phyla and other microbial community members in biogeochemical transformations in oil reservoirs.</title>
        <authorList>
            <person name="Hu P."/>
            <person name="Tom L."/>
            <person name="Singh A."/>
            <person name="Thomas B.C."/>
            <person name="Baker B.J."/>
            <person name="Piceno Y.M."/>
            <person name="Andersen G.L."/>
            <person name="Banfield J.F."/>
        </authorList>
    </citation>
    <scope>NUCLEOTIDE SEQUENCE [LARGE SCALE GENOMIC DNA]</scope>
    <source>
        <strain evidence="7">56_747</strain>
    </source>
</reference>
<organism evidence="7 8">
    <name type="scientific">Methanothrix harundinacea</name>
    <dbReference type="NCBI Taxonomy" id="301375"/>
    <lineage>
        <taxon>Archaea</taxon>
        <taxon>Methanobacteriati</taxon>
        <taxon>Methanobacteriota</taxon>
        <taxon>Stenosarchaea group</taxon>
        <taxon>Methanomicrobia</taxon>
        <taxon>Methanotrichales</taxon>
        <taxon>Methanotrichaceae</taxon>
        <taxon>Methanothrix</taxon>
    </lineage>
</organism>
<dbReference type="PATRIC" id="fig|301375.6.peg.858"/>
<dbReference type="EMBL" id="LGHB01000028">
    <property type="protein sequence ID" value="KUK95723.1"/>
    <property type="molecule type" value="Genomic_DNA"/>
</dbReference>
<keyword evidence="4" id="KW-0378">Hydrolase</keyword>
<dbReference type="GO" id="GO:0040029">
    <property type="term" value="P:epigenetic regulation of gene expression"/>
    <property type="evidence" value="ECO:0007669"/>
    <property type="project" value="TreeGrafter"/>
</dbReference>
<evidence type="ECO:0000313" key="8">
    <source>
        <dbReference type="Proteomes" id="UP000053961"/>
    </source>
</evidence>
<evidence type="ECO:0000259" key="5">
    <source>
        <dbReference type="Pfam" id="PF00850"/>
    </source>
</evidence>
<dbReference type="PANTHER" id="PTHR10625">
    <property type="entry name" value="HISTONE DEACETYLASE HDAC1-RELATED"/>
    <property type="match status" value="1"/>
</dbReference>
<dbReference type="GO" id="GO:0004407">
    <property type="term" value="F:histone deacetylase activity"/>
    <property type="evidence" value="ECO:0007669"/>
    <property type="project" value="InterPro"/>
</dbReference>
<evidence type="ECO:0000256" key="2">
    <source>
        <dbReference type="ARBA" id="ARBA00020218"/>
    </source>
</evidence>
<gene>
    <name evidence="6" type="ORF">XD72_1234</name>
    <name evidence="7" type="ORF">XE07_1663</name>
</gene>
<dbReference type="AlphaFoldDB" id="A0A101II88"/>
<dbReference type="PANTHER" id="PTHR10625:SF10">
    <property type="entry name" value="HISTONE DEACETYLASE HDAC1"/>
    <property type="match status" value="1"/>
</dbReference>
<dbReference type="InterPro" id="IPR003085">
    <property type="entry name" value="AcuC"/>
</dbReference>
<dbReference type="InterPro" id="IPR003084">
    <property type="entry name" value="HDAC_I/II"/>
</dbReference>
<evidence type="ECO:0000256" key="1">
    <source>
        <dbReference type="ARBA" id="ARBA00005101"/>
    </source>
</evidence>
<dbReference type="CDD" id="cd09994">
    <property type="entry name" value="HDAC_AcuC_like"/>
    <property type="match status" value="1"/>
</dbReference>
<evidence type="ECO:0000256" key="3">
    <source>
        <dbReference type="ARBA" id="ARBA00022627"/>
    </source>
</evidence>
<dbReference type="Proteomes" id="UP000057043">
    <property type="component" value="Unassembled WGS sequence"/>
</dbReference>
<reference evidence="8 9" key="2">
    <citation type="journal article" date="2015" name="MBio">
        <title>Genome-Resolved Metagenomic Analysis Reveals Roles for Candidate Phyla and Other Microbial Community Members in Biogeochemical Transformations in Oil Reservoirs.</title>
        <authorList>
            <person name="Hu P."/>
            <person name="Tom L."/>
            <person name="Singh A."/>
            <person name="Thomas B.C."/>
            <person name="Baker B.J."/>
            <person name="Piceno Y.M."/>
            <person name="Andersen G.L."/>
            <person name="Banfield J.F."/>
        </authorList>
    </citation>
    <scope>NUCLEOTIDE SEQUENCE [LARGE SCALE GENOMIC DNA]</scope>
    <source>
        <strain evidence="6">57_489</strain>
    </source>
</reference>
<accession>A0A101II88</accession>
<dbReference type="InterPro" id="IPR023801">
    <property type="entry name" value="His_deacetylse_dom"/>
</dbReference>
<evidence type="ECO:0000313" key="7">
    <source>
        <dbReference type="EMBL" id="KUK95723.1"/>
    </source>
</evidence>
<dbReference type="EMBL" id="LGFT01000026">
    <property type="protein sequence ID" value="KUK44395.1"/>
    <property type="molecule type" value="Genomic_DNA"/>
</dbReference>
<dbReference type="SUPFAM" id="SSF52768">
    <property type="entry name" value="Arginase/deacetylase"/>
    <property type="match status" value="1"/>
</dbReference>
<sequence>MIYLYYSDQFLNYNFGPEHPLNPIRLSLSYKLIEELGLLDEKTELLRPNPAGEEDLRLVHTLEYIEAVREEELDLAYGLGSDDTPVFPGIFDASCSMAGGSIEAAKKMLEEDCIAVNLAGGLHHAFPTQAAGFCVFNDPALAICILRTKFSRILYIDIDAHHGDGVQQIFYQDPNVLTFSIHESGNYLFPGTGFVDEAGSGVGLGYSVNVPMPMNAGDQDFLLAFEEVVPRLFEWFEPEVVVAELGTDTHYSDPLTSLNVTLRGYTTMVRRIVELTNLYAKGRLLALGGGGYNLAVVPTAWTCALTIMRGDPLPEYLPPYWVELFSNVVGYVPLSYPDLDVEPGKETQKRISAELAETLENLSRVHSKIHLELF</sequence>
<dbReference type="Gene3D" id="3.40.800.20">
    <property type="entry name" value="Histone deacetylase domain"/>
    <property type="match status" value="1"/>
</dbReference>
<dbReference type="Proteomes" id="UP000053961">
    <property type="component" value="Unassembled WGS sequence"/>
</dbReference>
<dbReference type="PRINTS" id="PR01270">
    <property type="entry name" value="HDASUPER"/>
</dbReference>
<comment type="caution">
    <text evidence="7">The sequence shown here is derived from an EMBL/GenBank/DDBJ whole genome shotgun (WGS) entry which is preliminary data.</text>
</comment>
<dbReference type="InterPro" id="IPR037138">
    <property type="entry name" value="His_deacetylse_dom_sf"/>
</dbReference>
<dbReference type="GO" id="GO:0045150">
    <property type="term" value="P:acetoin catabolic process"/>
    <property type="evidence" value="ECO:0007669"/>
    <property type="project" value="UniProtKB-UniPathway"/>
</dbReference>
<dbReference type="PRINTS" id="PR01271">
    <property type="entry name" value="HISDACETLASE"/>
</dbReference>
<dbReference type="GO" id="GO:0016787">
    <property type="term" value="F:hydrolase activity"/>
    <property type="evidence" value="ECO:0007669"/>
    <property type="project" value="UniProtKB-KW"/>
</dbReference>
<proteinExistence type="predicted"/>
<dbReference type="InterPro" id="IPR023696">
    <property type="entry name" value="Ureohydrolase_dom_sf"/>
</dbReference>
<protein>
    <recommendedName>
        <fullName evidence="2">Acetoin utilization protein AcuC</fullName>
    </recommendedName>
</protein>
<dbReference type="InterPro" id="IPR000286">
    <property type="entry name" value="HDACs"/>
</dbReference>
<evidence type="ECO:0000313" key="9">
    <source>
        <dbReference type="Proteomes" id="UP000057043"/>
    </source>
</evidence>
<name>A0A101II88_9EURY</name>
<keyword evidence="3" id="KW-0006">Acetoin catabolism</keyword>